<evidence type="ECO:0000256" key="4">
    <source>
        <dbReference type="ARBA" id="ARBA00022475"/>
    </source>
</evidence>
<comment type="subcellular location">
    <subcellularLocation>
        <location evidence="1">Cell inner membrane</location>
        <topology evidence="1">Multi-pass membrane protein</topology>
    </subcellularLocation>
    <subcellularLocation>
        <location evidence="9">Cell membrane</location>
        <topology evidence="9">Multi-pass membrane protein</topology>
    </subcellularLocation>
</comment>
<dbReference type="InterPro" id="IPR010065">
    <property type="entry name" value="AA_ABC_transptr_permease_3TM"/>
</dbReference>
<dbReference type="Proteomes" id="UP000238196">
    <property type="component" value="Unassembled WGS sequence"/>
</dbReference>
<evidence type="ECO:0000313" key="11">
    <source>
        <dbReference type="EMBL" id="PPC77819.1"/>
    </source>
</evidence>
<feature type="transmembrane region" description="Helical" evidence="9">
    <location>
        <begin position="67"/>
        <end position="89"/>
    </location>
</feature>
<dbReference type="AlphaFoldDB" id="A0A2S5KTG7"/>
<reference evidence="11 12" key="1">
    <citation type="submission" date="2018-02" db="EMBL/GenBank/DDBJ databases">
        <title>novel marine gammaproteobacteria from coastal saline agro ecosystem.</title>
        <authorList>
            <person name="Krishnan R."/>
            <person name="Ramesh Kumar N."/>
        </authorList>
    </citation>
    <scope>NUCLEOTIDE SEQUENCE [LARGE SCALE GENOMIC DNA]</scope>
    <source>
        <strain evidence="11 12">228</strain>
    </source>
</reference>
<feature type="transmembrane region" description="Helical" evidence="9">
    <location>
        <begin position="20"/>
        <end position="46"/>
    </location>
</feature>
<dbReference type="SUPFAM" id="SSF161098">
    <property type="entry name" value="MetI-like"/>
    <property type="match status" value="1"/>
</dbReference>
<feature type="domain" description="ABC transmembrane type-1" evidence="10">
    <location>
        <begin position="22"/>
        <end position="223"/>
    </location>
</feature>
<organism evidence="11 12">
    <name type="scientific">Proteobacteria bacterium 228</name>
    <dbReference type="NCBI Taxonomy" id="2083153"/>
    <lineage>
        <taxon>Bacteria</taxon>
        <taxon>Pseudomonadati</taxon>
        <taxon>Pseudomonadota</taxon>
    </lineage>
</organism>
<dbReference type="GO" id="GO:0022857">
    <property type="term" value="F:transmembrane transporter activity"/>
    <property type="evidence" value="ECO:0007669"/>
    <property type="project" value="InterPro"/>
</dbReference>
<dbReference type="EMBL" id="PRLP01000025">
    <property type="protein sequence ID" value="PPC77819.1"/>
    <property type="molecule type" value="Genomic_DNA"/>
</dbReference>
<evidence type="ECO:0000256" key="9">
    <source>
        <dbReference type="RuleBase" id="RU363032"/>
    </source>
</evidence>
<keyword evidence="3 9" id="KW-0813">Transport</keyword>
<evidence type="ECO:0000256" key="6">
    <source>
        <dbReference type="ARBA" id="ARBA00022692"/>
    </source>
</evidence>
<keyword evidence="7 9" id="KW-1133">Transmembrane helix</keyword>
<evidence type="ECO:0000256" key="5">
    <source>
        <dbReference type="ARBA" id="ARBA00022519"/>
    </source>
</evidence>
<dbReference type="InterPro" id="IPR035906">
    <property type="entry name" value="MetI-like_sf"/>
</dbReference>
<dbReference type="PROSITE" id="PS50928">
    <property type="entry name" value="ABC_TM1"/>
    <property type="match status" value="1"/>
</dbReference>
<dbReference type="PANTHER" id="PTHR30133">
    <property type="entry name" value="CATIONIC AMINO ACID TRANSPORTER, MEMBRANE COMPONENT"/>
    <property type="match status" value="1"/>
</dbReference>
<dbReference type="InterPro" id="IPR051613">
    <property type="entry name" value="ABC_transp_permease_HisMQ"/>
</dbReference>
<dbReference type="InterPro" id="IPR000515">
    <property type="entry name" value="MetI-like"/>
</dbReference>
<gene>
    <name evidence="11" type="ORF">C4K68_08525</name>
</gene>
<comment type="similarity">
    <text evidence="2">Belongs to the binding-protein-dependent transport system permease family. HisMQ subfamily.</text>
</comment>
<dbReference type="PANTHER" id="PTHR30133:SF2">
    <property type="entry name" value="ARGININE ABC TRANSPORTER PERMEASE PROTEIN ARTQ"/>
    <property type="match status" value="1"/>
</dbReference>
<keyword evidence="4" id="KW-1003">Cell membrane</keyword>
<dbReference type="CDD" id="cd06261">
    <property type="entry name" value="TM_PBP2"/>
    <property type="match status" value="1"/>
</dbReference>
<proteinExistence type="inferred from homology"/>
<evidence type="ECO:0000256" key="8">
    <source>
        <dbReference type="ARBA" id="ARBA00023136"/>
    </source>
</evidence>
<comment type="caution">
    <text evidence="11">The sequence shown here is derived from an EMBL/GenBank/DDBJ whole genome shotgun (WGS) entry which is preliminary data.</text>
</comment>
<evidence type="ECO:0000256" key="2">
    <source>
        <dbReference type="ARBA" id="ARBA00010072"/>
    </source>
</evidence>
<evidence type="ECO:0000256" key="7">
    <source>
        <dbReference type="ARBA" id="ARBA00022989"/>
    </source>
</evidence>
<accession>A0A2S5KTG7</accession>
<protein>
    <submittedName>
        <fullName evidence="11">ABC transporter permease</fullName>
    </submittedName>
</protein>
<dbReference type="NCBIfam" id="TIGR01726">
    <property type="entry name" value="HEQRo_perm_3TM"/>
    <property type="match status" value="1"/>
</dbReference>
<evidence type="ECO:0000259" key="10">
    <source>
        <dbReference type="PROSITE" id="PS50928"/>
    </source>
</evidence>
<dbReference type="Pfam" id="PF00528">
    <property type="entry name" value="BPD_transp_1"/>
    <property type="match status" value="1"/>
</dbReference>
<keyword evidence="6 9" id="KW-0812">Transmembrane</keyword>
<dbReference type="Gene3D" id="1.10.3720.10">
    <property type="entry name" value="MetI-like"/>
    <property type="match status" value="1"/>
</dbReference>
<evidence type="ECO:0000313" key="12">
    <source>
        <dbReference type="Proteomes" id="UP000238196"/>
    </source>
</evidence>
<evidence type="ECO:0000256" key="3">
    <source>
        <dbReference type="ARBA" id="ARBA00022448"/>
    </source>
</evidence>
<dbReference type="OrthoDB" id="9815029at2"/>
<sequence length="239" mass="25922">MELLSYLSWGPHGWGDELVRGLGVTLSLALTTLPLGLLLGLLIALASVSDRPVLQRLAQLYTATLRGIPELLTLFVVYNGAAMLLNQLARHVNPDAGFVELSPFVAGVVALGLVFSAFAAEVLRGAWLALDKGQREAARALGFTPWLGFWLVEFPPLLRLALPGLGNLWLNLLKDTALVSVIALNDLMRMASVAVGVTKQPFLFYLAVSLLYWLLCVLSEAAIGRLEHHLSRGLRHPAL</sequence>
<feature type="transmembrane region" description="Helical" evidence="9">
    <location>
        <begin position="101"/>
        <end position="120"/>
    </location>
</feature>
<keyword evidence="8 9" id="KW-0472">Membrane</keyword>
<feature type="transmembrane region" description="Helical" evidence="9">
    <location>
        <begin position="202"/>
        <end position="223"/>
    </location>
</feature>
<dbReference type="GO" id="GO:0043190">
    <property type="term" value="C:ATP-binding cassette (ABC) transporter complex"/>
    <property type="evidence" value="ECO:0007669"/>
    <property type="project" value="InterPro"/>
</dbReference>
<evidence type="ECO:0000256" key="1">
    <source>
        <dbReference type="ARBA" id="ARBA00004429"/>
    </source>
</evidence>
<keyword evidence="5" id="KW-0997">Cell inner membrane</keyword>
<name>A0A2S5KTG7_9PROT</name>